<feature type="domain" description="Sialidase" evidence="7">
    <location>
        <begin position="452"/>
        <end position="771"/>
    </location>
</feature>
<dbReference type="PANTHER" id="PTHR10628">
    <property type="entry name" value="SIALIDASE"/>
    <property type="match status" value="1"/>
</dbReference>
<name>A0ABQ7T7B5_PHRPL</name>
<evidence type="ECO:0000259" key="7">
    <source>
        <dbReference type="Pfam" id="PF13088"/>
    </source>
</evidence>
<comment type="catalytic activity">
    <reaction evidence="1">
        <text>Hydrolysis of alpha-(2-&gt;3)-, alpha-(2-&gt;6)-, alpha-(2-&gt;8)- glycosidic linkages of terminal sialic acid residues in oligosaccharides, glycoproteins, glycolipids, colominic acid and synthetic substrates.</text>
        <dbReference type="EC" id="3.2.1.18"/>
    </reaction>
</comment>
<feature type="domain" description="Sialidase" evidence="7">
    <location>
        <begin position="38"/>
        <end position="246"/>
    </location>
</feature>
<accession>A0ABQ7T7B5</accession>
<evidence type="ECO:0000256" key="3">
    <source>
        <dbReference type="ARBA" id="ARBA00012733"/>
    </source>
</evidence>
<comment type="similarity">
    <text evidence="2">Belongs to the glycosyl hydrolase 33 family.</text>
</comment>
<keyword evidence="6" id="KW-0326">Glycosidase</keyword>
<protein>
    <recommendedName>
        <fullName evidence="3">exo-alpha-sialidase</fullName>
        <ecNumber evidence="3">3.2.1.18</ecNumber>
    </recommendedName>
</protein>
<organism evidence="8 9">
    <name type="scientific">Phrynosoma platyrhinos</name>
    <name type="common">Desert horned lizard</name>
    <dbReference type="NCBI Taxonomy" id="52577"/>
    <lineage>
        <taxon>Eukaryota</taxon>
        <taxon>Metazoa</taxon>
        <taxon>Chordata</taxon>
        <taxon>Craniata</taxon>
        <taxon>Vertebrata</taxon>
        <taxon>Euteleostomi</taxon>
        <taxon>Lepidosauria</taxon>
        <taxon>Squamata</taxon>
        <taxon>Bifurcata</taxon>
        <taxon>Unidentata</taxon>
        <taxon>Episquamata</taxon>
        <taxon>Toxicofera</taxon>
        <taxon>Iguania</taxon>
        <taxon>Phrynosomatidae</taxon>
        <taxon>Phrynosomatinae</taxon>
        <taxon>Phrynosoma</taxon>
    </lineage>
</organism>
<evidence type="ECO:0000256" key="2">
    <source>
        <dbReference type="ARBA" id="ARBA00009348"/>
    </source>
</evidence>
<keyword evidence="4" id="KW-0442">Lipid degradation</keyword>
<keyword evidence="4" id="KW-0443">Lipid metabolism</keyword>
<evidence type="ECO:0000256" key="4">
    <source>
        <dbReference type="ARBA" id="ARBA00022963"/>
    </source>
</evidence>
<comment type="caution">
    <text evidence="8">The sequence shown here is derived from an EMBL/GenBank/DDBJ whole genome shotgun (WGS) entry which is preliminary data.</text>
</comment>
<dbReference type="CDD" id="cd15482">
    <property type="entry name" value="Sialidase_non-viral"/>
    <property type="match status" value="2"/>
</dbReference>
<dbReference type="Proteomes" id="UP000826234">
    <property type="component" value="Unassembled WGS sequence"/>
</dbReference>
<dbReference type="EMBL" id="JAIPUX010001232">
    <property type="protein sequence ID" value="KAH0625286.1"/>
    <property type="molecule type" value="Genomic_DNA"/>
</dbReference>
<gene>
    <name evidence="8" type="ORF">JD844_033751</name>
</gene>
<keyword evidence="9" id="KW-1185">Reference proteome</keyword>
<evidence type="ECO:0000313" key="8">
    <source>
        <dbReference type="EMBL" id="KAH0625286.1"/>
    </source>
</evidence>
<evidence type="ECO:0000256" key="1">
    <source>
        <dbReference type="ARBA" id="ARBA00000427"/>
    </source>
</evidence>
<dbReference type="InterPro" id="IPR026856">
    <property type="entry name" value="Sialidase_fam"/>
</dbReference>
<evidence type="ECO:0000313" key="9">
    <source>
        <dbReference type="Proteomes" id="UP000826234"/>
    </source>
</evidence>
<keyword evidence="6" id="KW-0378">Hydrolase</keyword>
<reference evidence="8 9" key="1">
    <citation type="journal article" date="2022" name="Gigascience">
        <title>A chromosome-level genome assembly and annotation of the desert horned lizard, Phrynosoma platyrhinos, provides insight into chromosomal rearrangements among reptiles.</title>
        <authorList>
            <person name="Koochekian N."/>
            <person name="Ascanio A."/>
            <person name="Farleigh K."/>
            <person name="Card D.C."/>
            <person name="Schield D.R."/>
            <person name="Castoe T.A."/>
            <person name="Jezkova T."/>
        </authorList>
    </citation>
    <scope>NUCLEOTIDE SEQUENCE [LARGE SCALE GENOMIC DNA]</scope>
    <source>
        <strain evidence="8">NK-2021</strain>
    </source>
</reference>
<dbReference type="EC" id="3.2.1.18" evidence="3"/>
<dbReference type="PANTHER" id="PTHR10628:SF23">
    <property type="entry name" value="SIALIDASE-3"/>
    <property type="match status" value="1"/>
</dbReference>
<dbReference type="InterPro" id="IPR011040">
    <property type="entry name" value="Sialidase"/>
</dbReference>
<evidence type="ECO:0000256" key="5">
    <source>
        <dbReference type="ARBA" id="ARBA00023277"/>
    </source>
</evidence>
<sequence length="806" mass="89601">MSGVSSGKVTLFRQDAPDGLTYRIPALLYLSSESAFLAFAEKRSSFRDEHAEFLVMRRGQKDGKSVQWGPQESLVTATLPNCRTMNPCPVFEKKSGTIFLFFICVETHVTEWHQITTGRNAARLCYVSSQDGGRTWSHTTDLTERVIGEDLENWATFAVGPGHGAQLSSGRLVIPAYTYYIHKRGSGPTPVCSTQPHCFTLYSDDGGQNWTRGQLLKTLRSTECQVAELTHWDDSQVLYCSARSPDRSRAEAFGMVCGDRFDESYLCKELCEPPHGCQGSIVSFNALPLPSDVSQKADEGESTHPLGLYASSDPLKGTRSWLIFSHPTHGHKRLDLGIYLNTSPLDPGSWKGPWVLYKGPSGYSDLAVCEEEGGSLIFGCLFECGVVRECEEIAFQVFTGAELLRNNIPVLLENMAEAPVGFGKVVLFRQGAPGGLTYRIPALLYLPFESAFLAFAEERASPRDEDARFLVMRRGQKEGASVQWGPQESLTIATLPGHRTMNPCPLYERNSRTVFLFFICVQTEVTEYQQISKGKNAARLCYVSSQDGGRTWSQITDLTEKAITGNLRKWATFAVGPGHGIQLSSGRLVVPAYTYYIHKRCFGYPLNSWTKPHSFMFYSDDGGQNWTQGRLLKALRTSECQVAELTSQDNTPVLYCNSRSPDRYRAEAFSTDDGELFEESFLSKELCEPPNGCQGSVVSFSPTVELGVHSFSASYKKPWLIFSHPTSSHRRVDLGIYLNMSPLEKGSWKAPWVLNKGPSGYSDLAVCTEGKSLLFGCLFECGAAHSYEEIAFQLFTEAELLREGRF</sequence>
<proteinExistence type="inferred from homology"/>
<evidence type="ECO:0000256" key="6">
    <source>
        <dbReference type="ARBA" id="ARBA00023295"/>
    </source>
</evidence>
<dbReference type="Gene3D" id="2.120.10.10">
    <property type="match status" value="2"/>
</dbReference>
<dbReference type="Pfam" id="PF13088">
    <property type="entry name" value="BNR_2"/>
    <property type="match status" value="2"/>
</dbReference>
<dbReference type="SUPFAM" id="SSF50939">
    <property type="entry name" value="Sialidases"/>
    <property type="match status" value="2"/>
</dbReference>
<keyword evidence="5" id="KW-0119">Carbohydrate metabolism</keyword>
<dbReference type="InterPro" id="IPR036278">
    <property type="entry name" value="Sialidase_sf"/>
</dbReference>